<dbReference type="InterPro" id="IPR051798">
    <property type="entry name" value="Class-II_PLP-Dep_Aminotrans"/>
</dbReference>
<keyword evidence="3" id="KW-0663">Pyridoxal phosphate</keyword>
<keyword evidence="8" id="KW-0808">Transferase</keyword>
<dbReference type="EMBL" id="BMTL01000015">
    <property type="protein sequence ID" value="GGR96616.1"/>
    <property type="molecule type" value="Genomic_DNA"/>
</dbReference>
<dbReference type="InterPro" id="IPR015422">
    <property type="entry name" value="PyrdxlP-dep_Trfase_small"/>
</dbReference>
<dbReference type="GO" id="GO:0047804">
    <property type="term" value="F:cysteine-S-conjugate beta-lyase activity"/>
    <property type="evidence" value="ECO:0007669"/>
    <property type="project" value="UniProtKB-EC"/>
</dbReference>
<dbReference type="PANTHER" id="PTHR43525">
    <property type="entry name" value="PROTEIN MALY"/>
    <property type="match status" value="1"/>
</dbReference>
<dbReference type="Pfam" id="PF00155">
    <property type="entry name" value="Aminotran_1_2"/>
    <property type="match status" value="1"/>
</dbReference>
<dbReference type="AlphaFoldDB" id="A0A918FWV0"/>
<dbReference type="GO" id="GO:0008483">
    <property type="term" value="F:transaminase activity"/>
    <property type="evidence" value="ECO:0007669"/>
    <property type="project" value="UniProtKB-KW"/>
</dbReference>
<dbReference type="Proteomes" id="UP000606194">
    <property type="component" value="Unassembled WGS sequence"/>
</dbReference>
<evidence type="ECO:0000256" key="1">
    <source>
        <dbReference type="ARBA" id="ARBA00001933"/>
    </source>
</evidence>
<dbReference type="InterPro" id="IPR004839">
    <property type="entry name" value="Aminotransferase_I/II_large"/>
</dbReference>
<organism evidence="8 9">
    <name type="scientific">Streptomyces humidus</name>
    <dbReference type="NCBI Taxonomy" id="52259"/>
    <lineage>
        <taxon>Bacteria</taxon>
        <taxon>Bacillati</taxon>
        <taxon>Actinomycetota</taxon>
        <taxon>Actinomycetes</taxon>
        <taxon>Kitasatosporales</taxon>
        <taxon>Streptomycetaceae</taxon>
        <taxon>Streptomyces</taxon>
    </lineage>
</organism>
<evidence type="ECO:0000259" key="7">
    <source>
        <dbReference type="Pfam" id="PF00155"/>
    </source>
</evidence>
<reference evidence="8" key="1">
    <citation type="journal article" date="2014" name="Int. J. Syst. Evol. Microbiol.">
        <title>Complete genome sequence of Corynebacterium casei LMG S-19264T (=DSM 44701T), isolated from a smear-ripened cheese.</title>
        <authorList>
            <consortium name="US DOE Joint Genome Institute (JGI-PGF)"/>
            <person name="Walter F."/>
            <person name="Albersmeier A."/>
            <person name="Kalinowski J."/>
            <person name="Ruckert C."/>
        </authorList>
    </citation>
    <scope>NUCLEOTIDE SEQUENCE</scope>
    <source>
        <strain evidence="8">JCM 4386</strain>
    </source>
</reference>
<evidence type="ECO:0000256" key="6">
    <source>
        <dbReference type="SAM" id="MobiDB-lite"/>
    </source>
</evidence>
<gene>
    <name evidence="8" type="ORF">GCM10010269_39320</name>
</gene>
<evidence type="ECO:0000313" key="9">
    <source>
        <dbReference type="Proteomes" id="UP000606194"/>
    </source>
</evidence>
<feature type="domain" description="Aminotransferase class I/classII large" evidence="7">
    <location>
        <begin position="51"/>
        <end position="389"/>
    </location>
</feature>
<comment type="cofactor">
    <cofactor evidence="1">
        <name>pyridoxal 5'-phosphate</name>
        <dbReference type="ChEBI" id="CHEBI:597326"/>
    </cofactor>
</comment>
<accession>A0A918FWV0</accession>
<protein>
    <recommendedName>
        <fullName evidence="2">cysteine-S-conjugate beta-lyase</fullName>
        <ecNumber evidence="2">4.4.1.13</ecNumber>
    </recommendedName>
</protein>
<keyword evidence="9" id="KW-1185">Reference proteome</keyword>
<dbReference type="PANTHER" id="PTHR43525:SF2">
    <property type="entry name" value="CYSTATHIONINE BETA-LYASE-RELATED"/>
    <property type="match status" value="1"/>
</dbReference>
<evidence type="ECO:0000256" key="4">
    <source>
        <dbReference type="ARBA" id="ARBA00023239"/>
    </source>
</evidence>
<comment type="similarity">
    <text evidence="5">Belongs to the class-II pyridoxal-phosphate-dependent aminotransferase family. MalY/PatB cystathionine beta-lyase subfamily.</text>
</comment>
<feature type="region of interest" description="Disordered" evidence="6">
    <location>
        <begin position="391"/>
        <end position="433"/>
    </location>
</feature>
<keyword evidence="4" id="KW-0456">Lyase</keyword>
<name>A0A918FWV0_9ACTN</name>
<dbReference type="Gene3D" id="3.40.640.10">
    <property type="entry name" value="Type I PLP-dependent aspartate aminotransferase-like (Major domain)"/>
    <property type="match status" value="1"/>
</dbReference>
<dbReference type="EC" id="4.4.1.13" evidence="2"/>
<dbReference type="InterPro" id="IPR015424">
    <property type="entry name" value="PyrdxlP-dep_Trfase"/>
</dbReference>
<evidence type="ECO:0000256" key="2">
    <source>
        <dbReference type="ARBA" id="ARBA00012224"/>
    </source>
</evidence>
<dbReference type="CDD" id="cd00609">
    <property type="entry name" value="AAT_like"/>
    <property type="match status" value="1"/>
</dbReference>
<dbReference type="GO" id="GO:0030170">
    <property type="term" value="F:pyridoxal phosphate binding"/>
    <property type="evidence" value="ECO:0007669"/>
    <property type="project" value="InterPro"/>
</dbReference>
<evidence type="ECO:0000313" key="8">
    <source>
        <dbReference type="EMBL" id="GGR96616.1"/>
    </source>
</evidence>
<dbReference type="InterPro" id="IPR015421">
    <property type="entry name" value="PyrdxlP-dep_Trfase_major"/>
</dbReference>
<evidence type="ECO:0000256" key="3">
    <source>
        <dbReference type="ARBA" id="ARBA00022898"/>
    </source>
</evidence>
<dbReference type="SUPFAM" id="SSF53383">
    <property type="entry name" value="PLP-dependent transferases"/>
    <property type="match status" value="1"/>
</dbReference>
<proteinExistence type="inferred from homology"/>
<evidence type="ECO:0000256" key="5">
    <source>
        <dbReference type="ARBA" id="ARBA00037974"/>
    </source>
</evidence>
<dbReference type="Gene3D" id="3.90.1150.10">
    <property type="entry name" value="Aspartate Aminotransferase, domain 1"/>
    <property type="match status" value="1"/>
</dbReference>
<reference evidence="8" key="2">
    <citation type="submission" date="2020-09" db="EMBL/GenBank/DDBJ databases">
        <authorList>
            <person name="Sun Q."/>
            <person name="Ohkuma M."/>
        </authorList>
    </citation>
    <scope>NUCLEOTIDE SEQUENCE</scope>
    <source>
        <strain evidence="8">JCM 4386</strain>
    </source>
</reference>
<keyword evidence="8" id="KW-0032">Aminotransferase</keyword>
<comment type="caution">
    <text evidence="8">The sequence shown here is derived from an EMBL/GenBank/DDBJ whole genome shotgun (WGS) entry which is preliminary data.</text>
</comment>
<sequence length="433" mass="47416">MSEVQQELVHGFDGLRAASLSTRRSEKWRRYPPDILPAFIAEMDFPVAEPVIDAIRAHLVEGGDLGYAYAYTTDASVQRAFAAWARASHGWRVEPRKVVLFPDTMRVMEVALERFTEPGDGVVVDVPAYPPYFEAISAAGRQVVAQPMRLRGGRWRLDLEGLAGAFRSGAAAYFLCNPHNPTGRVLTVGELREVLALAAEFDVAVISDEVHAPLTHPGHRHVPLGSLPEADRVATVTAASASKGWNLSGLKCAMAVAGRPRDHERLMEMRPRERDGVGILGVSASEAAFTRGDPWLRTVRHYLHGSRQMLVELFESFGPDLVLVPPEASYLAWLDGRRLAERLGSADLAGFFLGRGKVAVSDGREYGSEGFIRLNFGTSQRLLEEMVRRMEKAVREEDPDSGGAGGAPPRSIPGYPAPVCGSYRPADSEEFSR</sequence>
<dbReference type="RefSeq" id="WP_190150585.1">
    <property type="nucleotide sequence ID" value="NZ_BMTL01000015.1"/>
</dbReference>